<evidence type="ECO:0000313" key="4">
    <source>
        <dbReference type="EMBL" id="BCM25077.1"/>
    </source>
</evidence>
<reference evidence="4" key="1">
    <citation type="journal article" date="2021" name="Arch. Microbiol.">
        <title>Methyloradius palustris gen. nov., sp. nov., a methanol-oxidizing bacterium isolated from snow.</title>
        <authorList>
            <person name="Miyadera T."/>
            <person name="Kojima H."/>
            <person name="Fukui M."/>
        </authorList>
    </citation>
    <scope>NUCLEOTIDE SEQUENCE</scope>
    <source>
        <strain evidence="4">Zm11</strain>
    </source>
</reference>
<protein>
    <submittedName>
        <fullName evidence="4">N-acetyltransferase</fullName>
    </submittedName>
</protein>
<evidence type="ECO:0000259" key="3">
    <source>
        <dbReference type="PROSITE" id="PS51186"/>
    </source>
</evidence>
<gene>
    <name evidence="4" type="ORF">ZMTM_13360</name>
</gene>
<name>A0A8D5JYW0_9PROT</name>
<dbReference type="Pfam" id="PF00583">
    <property type="entry name" value="Acetyltransf_1"/>
    <property type="match status" value="1"/>
</dbReference>
<dbReference type="InterPro" id="IPR016181">
    <property type="entry name" value="Acyl_CoA_acyltransferase"/>
</dbReference>
<dbReference type="AlphaFoldDB" id="A0A8D5JYW0"/>
<dbReference type="SUPFAM" id="SSF55729">
    <property type="entry name" value="Acyl-CoA N-acyltransferases (Nat)"/>
    <property type="match status" value="1"/>
</dbReference>
<keyword evidence="2" id="KW-0012">Acyltransferase</keyword>
<dbReference type="GO" id="GO:0016747">
    <property type="term" value="F:acyltransferase activity, transferring groups other than amino-acyl groups"/>
    <property type="evidence" value="ECO:0007669"/>
    <property type="project" value="InterPro"/>
</dbReference>
<evidence type="ECO:0000256" key="1">
    <source>
        <dbReference type="ARBA" id="ARBA00022679"/>
    </source>
</evidence>
<keyword evidence="5" id="KW-1185">Reference proteome</keyword>
<dbReference type="InterPro" id="IPR000182">
    <property type="entry name" value="GNAT_dom"/>
</dbReference>
<dbReference type="CDD" id="cd04301">
    <property type="entry name" value="NAT_SF"/>
    <property type="match status" value="1"/>
</dbReference>
<organism evidence="4 5">
    <name type="scientific">Methyloradius palustris</name>
    <dbReference type="NCBI Taxonomy" id="2778876"/>
    <lineage>
        <taxon>Bacteria</taxon>
        <taxon>Pseudomonadati</taxon>
        <taxon>Pseudomonadota</taxon>
        <taxon>Betaproteobacteria</taxon>
        <taxon>Nitrosomonadales</taxon>
        <taxon>Methylophilaceae</taxon>
        <taxon>Methyloradius</taxon>
    </lineage>
</organism>
<dbReference type="PANTHER" id="PTHR43877:SF2">
    <property type="entry name" value="AMINOALKYLPHOSPHONATE N-ACETYLTRANSFERASE-RELATED"/>
    <property type="match status" value="1"/>
</dbReference>
<proteinExistence type="predicted"/>
<dbReference type="KEGG" id="mpau:ZMTM_13360"/>
<dbReference type="InterPro" id="IPR050832">
    <property type="entry name" value="Bact_Acetyltransf"/>
</dbReference>
<feature type="domain" description="N-acetyltransferase" evidence="3">
    <location>
        <begin position="7"/>
        <end position="154"/>
    </location>
</feature>
<dbReference type="EMBL" id="AP024110">
    <property type="protein sequence ID" value="BCM25077.1"/>
    <property type="molecule type" value="Genomic_DNA"/>
</dbReference>
<dbReference type="PANTHER" id="PTHR43877">
    <property type="entry name" value="AMINOALKYLPHOSPHONATE N-ACETYLTRANSFERASE-RELATED-RELATED"/>
    <property type="match status" value="1"/>
</dbReference>
<keyword evidence="1" id="KW-0808">Transferase</keyword>
<accession>A0A8D5JYW0</accession>
<evidence type="ECO:0000313" key="5">
    <source>
        <dbReference type="Proteomes" id="UP000826722"/>
    </source>
</evidence>
<dbReference type="Gene3D" id="3.40.630.30">
    <property type="match status" value="1"/>
</dbReference>
<dbReference type="PROSITE" id="PS51186">
    <property type="entry name" value="GNAT"/>
    <property type="match status" value="1"/>
</dbReference>
<sequence>MTEMDSLQFDNAKLTDIPALIELLNELFSIEKDFKPDADKQFRGLKMLIESPATGTIKVVRDSQGQAVGMVSAQLVISTAQGAPSAWVEDMIISQAYRASGVGKKLLAEAIAWAKSKGATRAQLLVDIANEPALGYYAHLGWQTTQLQARKILI</sequence>
<evidence type="ECO:0000256" key="2">
    <source>
        <dbReference type="ARBA" id="ARBA00023315"/>
    </source>
</evidence>
<dbReference type="Proteomes" id="UP000826722">
    <property type="component" value="Chromosome"/>
</dbReference>